<evidence type="ECO:0000313" key="4">
    <source>
        <dbReference type="EMBL" id="RDI44945.1"/>
    </source>
</evidence>
<dbReference type="InterPro" id="IPR009081">
    <property type="entry name" value="PP-bd_ACP"/>
</dbReference>
<dbReference type="STRING" id="1210089.GCA_001613165_06797"/>
<dbReference type="RefSeq" id="WP_084520290.1">
    <property type="nucleotide sequence ID" value="NZ_QQAZ01000015.1"/>
</dbReference>
<sequence>MTDTIESVDAKVRRLIAAAAPNPVEAADLTDETQLIEDLGFESLRLMEMTMLLERAFGLPSYQPEELWSVLSVGDVVALVSGSLAGAGK</sequence>
<accession>A0A370GMJ7</accession>
<organism evidence="4 5">
    <name type="scientific">Nocardia mexicana</name>
    <dbReference type="NCBI Taxonomy" id="279262"/>
    <lineage>
        <taxon>Bacteria</taxon>
        <taxon>Bacillati</taxon>
        <taxon>Actinomycetota</taxon>
        <taxon>Actinomycetes</taxon>
        <taxon>Mycobacteriales</taxon>
        <taxon>Nocardiaceae</taxon>
        <taxon>Nocardia</taxon>
    </lineage>
</organism>
<dbReference type="InterPro" id="IPR006162">
    <property type="entry name" value="Ppantetheine_attach_site"/>
</dbReference>
<dbReference type="Gene3D" id="1.10.1200.10">
    <property type="entry name" value="ACP-like"/>
    <property type="match status" value="1"/>
</dbReference>
<evidence type="ECO:0000256" key="2">
    <source>
        <dbReference type="ARBA" id="ARBA00022553"/>
    </source>
</evidence>
<dbReference type="EMBL" id="QQAZ01000015">
    <property type="protein sequence ID" value="RDI44945.1"/>
    <property type="molecule type" value="Genomic_DNA"/>
</dbReference>
<name>A0A370GMJ7_9NOCA</name>
<proteinExistence type="predicted"/>
<dbReference type="SUPFAM" id="SSF47336">
    <property type="entry name" value="ACP-like"/>
    <property type="match status" value="1"/>
</dbReference>
<dbReference type="PROSITE" id="PS50075">
    <property type="entry name" value="CARRIER"/>
    <property type="match status" value="1"/>
</dbReference>
<dbReference type="AlphaFoldDB" id="A0A370GMJ7"/>
<feature type="domain" description="Carrier" evidence="3">
    <location>
        <begin position="6"/>
        <end position="84"/>
    </location>
</feature>
<comment type="caution">
    <text evidence="4">The sequence shown here is derived from an EMBL/GenBank/DDBJ whole genome shotgun (WGS) entry which is preliminary data.</text>
</comment>
<evidence type="ECO:0000259" key="3">
    <source>
        <dbReference type="PROSITE" id="PS50075"/>
    </source>
</evidence>
<dbReference type="PROSITE" id="PS00012">
    <property type="entry name" value="PHOSPHOPANTETHEINE"/>
    <property type="match status" value="1"/>
</dbReference>
<dbReference type="InterPro" id="IPR036736">
    <property type="entry name" value="ACP-like_sf"/>
</dbReference>
<gene>
    <name evidence="4" type="ORF">DFR68_11597</name>
</gene>
<keyword evidence="2" id="KW-0597">Phosphoprotein</keyword>
<evidence type="ECO:0000313" key="5">
    <source>
        <dbReference type="Proteomes" id="UP000255355"/>
    </source>
</evidence>
<dbReference type="Pfam" id="PF00550">
    <property type="entry name" value="PP-binding"/>
    <property type="match status" value="1"/>
</dbReference>
<keyword evidence="1" id="KW-0596">Phosphopantetheine</keyword>
<protein>
    <submittedName>
        <fullName evidence="4">Acyl carrier protein</fullName>
    </submittedName>
</protein>
<keyword evidence="5" id="KW-1185">Reference proteome</keyword>
<dbReference type="Proteomes" id="UP000255355">
    <property type="component" value="Unassembled WGS sequence"/>
</dbReference>
<reference evidence="4 5" key="1">
    <citation type="submission" date="2018-07" db="EMBL/GenBank/DDBJ databases">
        <title>Genomic Encyclopedia of Type Strains, Phase IV (KMG-IV): sequencing the most valuable type-strain genomes for metagenomic binning, comparative biology and taxonomic classification.</title>
        <authorList>
            <person name="Goeker M."/>
        </authorList>
    </citation>
    <scope>NUCLEOTIDE SEQUENCE [LARGE SCALE GENOMIC DNA]</scope>
    <source>
        <strain evidence="4 5">DSM 44952</strain>
    </source>
</reference>
<evidence type="ECO:0000256" key="1">
    <source>
        <dbReference type="ARBA" id="ARBA00022450"/>
    </source>
</evidence>